<dbReference type="GO" id="GO:0005886">
    <property type="term" value="C:plasma membrane"/>
    <property type="evidence" value="ECO:0007669"/>
    <property type="project" value="UniProtKB-SubCell"/>
</dbReference>
<evidence type="ECO:0000256" key="6">
    <source>
        <dbReference type="ARBA" id="ARBA00023136"/>
    </source>
</evidence>
<dbReference type="PANTHER" id="PTHR43386:SF1">
    <property type="entry name" value="D,D-DIPEPTIDE TRANSPORT SYSTEM PERMEASE PROTEIN DDPC-RELATED"/>
    <property type="match status" value="1"/>
</dbReference>
<comment type="similarity">
    <text evidence="7">Belongs to the binding-protein-dependent transport system permease family.</text>
</comment>
<reference evidence="9 10" key="1">
    <citation type="submission" date="2018-10" db="EMBL/GenBank/DDBJ databases">
        <title>Genomic Encyclopedia of Archaeal and Bacterial Type Strains, Phase II (KMG-II): from individual species to whole genera.</title>
        <authorList>
            <person name="Goeker M."/>
        </authorList>
    </citation>
    <scope>NUCLEOTIDE SEQUENCE [LARGE SCALE GENOMIC DNA]</scope>
    <source>
        <strain evidence="9 10">RP-AC37</strain>
    </source>
</reference>
<dbReference type="InParanoid" id="A0A420XTE0"/>
<evidence type="ECO:0000256" key="5">
    <source>
        <dbReference type="ARBA" id="ARBA00022989"/>
    </source>
</evidence>
<comment type="caution">
    <text evidence="9">The sequence shown here is derived from an EMBL/GenBank/DDBJ whole genome shotgun (WGS) entry which is preliminary data.</text>
</comment>
<evidence type="ECO:0000256" key="2">
    <source>
        <dbReference type="ARBA" id="ARBA00022448"/>
    </source>
</evidence>
<feature type="transmembrane region" description="Helical" evidence="7">
    <location>
        <begin position="20"/>
        <end position="42"/>
    </location>
</feature>
<gene>
    <name evidence="9" type="ORF">CLV35_0518</name>
</gene>
<evidence type="ECO:0000256" key="4">
    <source>
        <dbReference type="ARBA" id="ARBA00022692"/>
    </source>
</evidence>
<comment type="subcellular location">
    <subcellularLocation>
        <location evidence="1 7">Cell membrane</location>
        <topology evidence="1 7">Multi-pass membrane protein</topology>
    </subcellularLocation>
</comment>
<dbReference type="Gene3D" id="1.10.3720.10">
    <property type="entry name" value="MetI-like"/>
    <property type="match status" value="1"/>
</dbReference>
<sequence>MARHPLLGAVRSARGIPRWLLYVGVLLSLLFVVMAVFAPLIAPYGFDQYTSGGTRFDKLAGPDSHHWMGTTVQSLDVLSRVVFGARTALEVVVLAVVVSIVIGVPLGLLSGYRGGWLDRVLVLVTDALFAFPYLLLAIVIAFVLAGGAGGGVVTAATAITVVYVPQYFRVVRASTLSAREATYVEAARALGAKPSTVVVRYLFSNVVQSVPVIATLNAADAILTLAGLGFLGYGIQPTEAAEWGYDLQRAISDAGAGIWWTALYPGLAITLLVVALTLVGEGLNEVLNPSLRRRGVSAAVTLEEATTR</sequence>
<dbReference type="RefSeq" id="WP_121191833.1">
    <property type="nucleotide sequence ID" value="NZ_RBWV01000009.1"/>
</dbReference>
<dbReference type="GO" id="GO:0055085">
    <property type="term" value="P:transmembrane transport"/>
    <property type="evidence" value="ECO:0007669"/>
    <property type="project" value="InterPro"/>
</dbReference>
<dbReference type="EMBL" id="RBWV01000009">
    <property type="protein sequence ID" value="RKS80098.1"/>
    <property type="molecule type" value="Genomic_DNA"/>
</dbReference>
<protein>
    <submittedName>
        <fullName evidence="9">Peptide/nickel transport system permease protein</fullName>
    </submittedName>
</protein>
<name>A0A420XTE0_9ACTN</name>
<keyword evidence="4 7" id="KW-0812">Transmembrane</keyword>
<feature type="transmembrane region" description="Helical" evidence="7">
    <location>
        <begin position="258"/>
        <end position="279"/>
    </location>
</feature>
<dbReference type="AlphaFoldDB" id="A0A420XTE0"/>
<dbReference type="InterPro" id="IPR000515">
    <property type="entry name" value="MetI-like"/>
</dbReference>
<dbReference type="Proteomes" id="UP000281955">
    <property type="component" value="Unassembled WGS sequence"/>
</dbReference>
<accession>A0A420XTE0</accession>
<dbReference type="PROSITE" id="PS50928">
    <property type="entry name" value="ABC_TM1"/>
    <property type="match status" value="1"/>
</dbReference>
<proteinExistence type="inferred from homology"/>
<dbReference type="Pfam" id="PF00528">
    <property type="entry name" value="BPD_transp_1"/>
    <property type="match status" value="1"/>
</dbReference>
<evidence type="ECO:0000256" key="3">
    <source>
        <dbReference type="ARBA" id="ARBA00022475"/>
    </source>
</evidence>
<evidence type="ECO:0000313" key="10">
    <source>
        <dbReference type="Proteomes" id="UP000281955"/>
    </source>
</evidence>
<evidence type="ECO:0000259" key="8">
    <source>
        <dbReference type="PROSITE" id="PS50928"/>
    </source>
</evidence>
<keyword evidence="2 7" id="KW-0813">Transport</keyword>
<dbReference type="InterPro" id="IPR050366">
    <property type="entry name" value="BP-dependent_transpt_permease"/>
</dbReference>
<evidence type="ECO:0000256" key="1">
    <source>
        <dbReference type="ARBA" id="ARBA00004651"/>
    </source>
</evidence>
<feature type="transmembrane region" description="Helical" evidence="7">
    <location>
        <begin position="120"/>
        <end position="144"/>
    </location>
</feature>
<feature type="transmembrane region" description="Helical" evidence="7">
    <location>
        <begin position="88"/>
        <end position="108"/>
    </location>
</feature>
<keyword evidence="10" id="KW-1185">Reference proteome</keyword>
<keyword evidence="3" id="KW-1003">Cell membrane</keyword>
<dbReference type="PANTHER" id="PTHR43386">
    <property type="entry name" value="OLIGOPEPTIDE TRANSPORT SYSTEM PERMEASE PROTEIN APPC"/>
    <property type="match status" value="1"/>
</dbReference>
<organism evidence="9 10">
    <name type="scientific">Motilibacter peucedani</name>
    <dbReference type="NCBI Taxonomy" id="598650"/>
    <lineage>
        <taxon>Bacteria</taxon>
        <taxon>Bacillati</taxon>
        <taxon>Actinomycetota</taxon>
        <taxon>Actinomycetes</taxon>
        <taxon>Motilibacterales</taxon>
        <taxon>Motilibacteraceae</taxon>
        <taxon>Motilibacter</taxon>
    </lineage>
</organism>
<dbReference type="SUPFAM" id="SSF161098">
    <property type="entry name" value="MetI-like"/>
    <property type="match status" value="1"/>
</dbReference>
<dbReference type="OrthoDB" id="9812701at2"/>
<dbReference type="InterPro" id="IPR035906">
    <property type="entry name" value="MetI-like_sf"/>
</dbReference>
<evidence type="ECO:0000256" key="7">
    <source>
        <dbReference type="RuleBase" id="RU363032"/>
    </source>
</evidence>
<dbReference type="CDD" id="cd06261">
    <property type="entry name" value="TM_PBP2"/>
    <property type="match status" value="1"/>
</dbReference>
<keyword evidence="5 7" id="KW-1133">Transmembrane helix</keyword>
<feature type="domain" description="ABC transmembrane type-1" evidence="8">
    <location>
        <begin position="85"/>
        <end position="280"/>
    </location>
</feature>
<keyword evidence="6 7" id="KW-0472">Membrane</keyword>
<evidence type="ECO:0000313" key="9">
    <source>
        <dbReference type="EMBL" id="RKS80098.1"/>
    </source>
</evidence>
<feature type="transmembrane region" description="Helical" evidence="7">
    <location>
        <begin position="150"/>
        <end position="168"/>
    </location>
</feature>